<feature type="compositionally biased region" description="Basic residues" evidence="1">
    <location>
        <begin position="27"/>
        <end position="39"/>
    </location>
</feature>
<dbReference type="AlphaFoldDB" id="A0ABD1YFB3"/>
<comment type="caution">
    <text evidence="2">The sequence shown here is derived from an EMBL/GenBank/DDBJ whole genome shotgun (WGS) entry which is preliminary data.</text>
</comment>
<reference evidence="2 3" key="1">
    <citation type="submission" date="2024-09" db="EMBL/GenBank/DDBJ databases">
        <title>Chromosome-scale assembly of Riccia fluitans.</title>
        <authorList>
            <person name="Paukszto L."/>
            <person name="Sawicki J."/>
            <person name="Karawczyk K."/>
            <person name="Piernik-Szablinska J."/>
            <person name="Szczecinska M."/>
            <person name="Mazdziarz M."/>
        </authorList>
    </citation>
    <scope>NUCLEOTIDE SEQUENCE [LARGE SCALE GENOMIC DNA]</scope>
    <source>
        <strain evidence="2">Rf_01</strain>
        <tissue evidence="2">Aerial parts of the thallus</tissue>
    </source>
</reference>
<proteinExistence type="predicted"/>
<name>A0ABD1YFB3_9MARC</name>
<gene>
    <name evidence="2" type="ORF">R1flu_014165</name>
</gene>
<sequence length="172" mass="20217">MLSDLYKAYDNSDYVKQPEDAAEPVLKKKRAYKSVKRRKPDANAQKEKKLMQRASVLLSDKDIDDSLTKTTICRCGNECLRKVNRKDVITERHIFHVEQYRKRVEHILSKFNHPGFEKGKILFISNMVVCKPAFWTIYGFTKQSFYNYKQAYKMGMQIGFHENSGDYFILAN</sequence>
<organism evidence="2 3">
    <name type="scientific">Riccia fluitans</name>
    <dbReference type="NCBI Taxonomy" id="41844"/>
    <lineage>
        <taxon>Eukaryota</taxon>
        <taxon>Viridiplantae</taxon>
        <taxon>Streptophyta</taxon>
        <taxon>Embryophyta</taxon>
        <taxon>Marchantiophyta</taxon>
        <taxon>Marchantiopsida</taxon>
        <taxon>Marchantiidae</taxon>
        <taxon>Marchantiales</taxon>
        <taxon>Ricciaceae</taxon>
        <taxon>Riccia</taxon>
    </lineage>
</organism>
<evidence type="ECO:0000256" key="1">
    <source>
        <dbReference type="SAM" id="MobiDB-lite"/>
    </source>
</evidence>
<dbReference type="EMBL" id="JBHFFA010000004">
    <property type="protein sequence ID" value="KAL2629479.1"/>
    <property type="molecule type" value="Genomic_DNA"/>
</dbReference>
<keyword evidence="3" id="KW-1185">Reference proteome</keyword>
<evidence type="ECO:0000313" key="3">
    <source>
        <dbReference type="Proteomes" id="UP001605036"/>
    </source>
</evidence>
<accession>A0ABD1YFB3</accession>
<protein>
    <submittedName>
        <fullName evidence="2">Uncharacterized protein</fullName>
    </submittedName>
</protein>
<dbReference type="Proteomes" id="UP001605036">
    <property type="component" value="Unassembled WGS sequence"/>
</dbReference>
<evidence type="ECO:0000313" key="2">
    <source>
        <dbReference type="EMBL" id="KAL2629479.1"/>
    </source>
</evidence>
<feature type="region of interest" description="Disordered" evidence="1">
    <location>
        <begin position="26"/>
        <end position="46"/>
    </location>
</feature>